<sequence length="89" mass="9884">MGTGAHKSSEGECPQLVVLVVVLVMDVGEHSGGDRGGGFGEEEEGRENSEMERRFVPLALVLVEFSEHLELAYAYSRWHTLLHFNMIIP</sequence>
<dbReference type="EMBL" id="JAZDWU010000009">
    <property type="protein sequence ID" value="KAK9992571.1"/>
    <property type="molecule type" value="Genomic_DNA"/>
</dbReference>
<evidence type="ECO:0000313" key="2">
    <source>
        <dbReference type="EMBL" id="KAK9992571.1"/>
    </source>
</evidence>
<dbReference type="Proteomes" id="UP001459277">
    <property type="component" value="Unassembled WGS sequence"/>
</dbReference>
<organism evidence="2 3">
    <name type="scientific">Lithocarpus litseifolius</name>
    <dbReference type="NCBI Taxonomy" id="425828"/>
    <lineage>
        <taxon>Eukaryota</taxon>
        <taxon>Viridiplantae</taxon>
        <taxon>Streptophyta</taxon>
        <taxon>Embryophyta</taxon>
        <taxon>Tracheophyta</taxon>
        <taxon>Spermatophyta</taxon>
        <taxon>Magnoliopsida</taxon>
        <taxon>eudicotyledons</taxon>
        <taxon>Gunneridae</taxon>
        <taxon>Pentapetalae</taxon>
        <taxon>rosids</taxon>
        <taxon>fabids</taxon>
        <taxon>Fagales</taxon>
        <taxon>Fagaceae</taxon>
        <taxon>Lithocarpus</taxon>
    </lineage>
</organism>
<dbReference type="AlphaFoldDB" id="A0AAW2C2Z3"/>
<proteinExistence type="predicted"/>
<keyword evidence="3" id="KW-1185">Reference proteome</keyword>
<gene>
    <name evidence="2" type="ORF">SO802_027556</name>
</gene>
<evidence type="ECO:0000256" key="1">
    <source>
        <dbReference type="SAM" id="MobiDB-lite"/>
    </source>
</evidence>
<name>A0AAW2C2Z3_9ROSI</name>
<protein>
    <submittedName>
        <fullName evidence="2">Uncharacterized protein</fullName>
    </submittedName>
</protein>
<evidence type="ECO:0000313" key="3">
    <source>
        <dbReference type="Proteomes" id="UP001459277"/>
    </source>
</evidence>
<accession>A0AAW2C2Z3</accession>
<reference evidence="2 3" key="1">
    <citation type="submission" date="2024-01" db="EMBL/GenBank/DDBJ databases">
        <title>A telomere-to-telomere, gap-free genome of sweet tea (Lithocarpus litseifolius).</title>
        <authorList>
            <person name="Zhou J."/>
        </authorList>
    </citation>
    <scope>NUCLEOTIDE SEQUENCE [LARGE SCALE GENOMIC DNA]</scope>
    <source>
        <strain evidence="2">Zhou-2022a</strain>
        <tissue evidence="2">Leaf</tissue>
    </source>
</reference>
<feature type="region of interest" description="Disordered" evidence="1">
    <location>
        <begin position="29"/>
        <end position="50"/>
    </location>
</feature>
<comment type="caution">
    <text evidence="2">The sequence shown here is derived from an EMBL/GenBank/DDBJ whole genome shotgun (WGS) entry which is preliminary data.</text>
</comment>